<evidence type="ECO:0000259" key="2">
    <source>
        <dbReference type="Pfam" id="PF03787"/>
    </source>
</evidence>
<dbReference type="GO" id="GO:0051607">
    <property type="term" value="P:defense response to virus"/>
    <property type="evidence" value="ECO:0007669"/>
    <property type="project" value="UniProtKB-KW"/>
</dbReference>
<protein>
    <submittedName>
        <fullName evidence="3">Type III-B CRISPR module RAMP protein Cmr1</fullName>
    </submittedName>
</protein>
<dbReference type="Pfam" id="PF03787">
    <property type="entry name" value="RAMPs"/>
    <property type="match status" value="1"/>
</dbReference>
<proteinExistence type="predicted"/>
<feature type="domain" description="CRISPR type III-associated protein" evidence="2">
    <location>
        <begin position="7"/>
        <end position="172"/>
    </location>
</feature>
<keyword evidence="1" id="KW-0051">Antiviral defense</keyword>
<dbReference type="RefSeq" id="WP_163235148.1">
    <property type="nucleotide sequence ID" value="NZ_CP048617.1"/>
</dbReference>
<dbReference type="AlphaFoldDB" id="A0A6P1YDB1"/>
<dbReference type="KEGG" id="cazo:G3A45_08305"/>
<accession>A0A6P1YDB1</accession>
<reference evidence="3 4" key="1">
    <citation type="submission" date="2020-02" db="EMBL/GenBank/DDBJ databases">
        <title>Thermophilic hydrogen producing bacteria, Caloranaerobacter azorensis.</title>
        <authorList>
            <person name="Baek K."/>
        </authorList>
    </citation>
    <scope>NUCLEOTIDE SEQUENCE [LARGE SCALE GENOMIC DNA]</scope>
    <source>
        <strain evidence="3 4">T3-1</strain>
    </source>
</reference>
<evidence type="ECO:0000313" key="3">
    <source>
        <dbReference type="EMBL" id="QIB27290.1"/>
    </source>
</evidence>
<gene>
    <name evidence="3" type="primary">cmr1</name>
    <name evidence="3" type="ORF">G3A45_08305</name>
</gene>
<dbReference type="InterPro" id="IPR005537">
    <property type="entry name" value="RAMP_III_fam"/>
</dbReference>
<organism evidence="3 4">
    <name type="scientific">Caloranaerobacter azorensis</name>
    <dbReference type="NCBI Taxonomy" id="116090"/>
    <lineage>
        <taxon>Bacteria</taxon>
        <taxon>Bacillati</taxon>
        <taxon>Bacillota</taxon>
        <taxon>Tissierellia</taxon>
        <taxon>Tissierellales</taxon>
        <taxon>Thermohalobacteraceae</taxon>
        <taxon>Caloranaerobacter</taxon>
    </lineage>
</organism>
<dbReference type="Proteomes" id="UP000464452">
    <property type="component" value="Chromosome"/>
</dbReference>
<evidence type="ECO:0000313" key="4">
    <source>
        <dbReference type="Proteomes" id="UP000464452"/>
    </source>
</evidence>
<evidence type="ECO:0000256" key="1">
    <source>
        <dbReference type="ARBA" id="ARBA00023118"/>
    </source>
</evidence>
<dbReference type="NCBIfam" id="TIGR01894">
    <property type="entry name" value="cas_TM1795_cmr1"/>
    <property type="match status" value="1"/>
</dbReference>
<sequence length="361" mass="41838">MKKVTLKCEVVTPMFIAGANSCVPEIRGPSLKGVMRFWWRALNGNLSFKDLNLLKTEEAKIFGSSEKYGKSSFGIRIDKSFQRNEIETNLFNNINILNTLDDKNKSAIKYIYYFMYIRGKERHCIRPGVEFSIDLLFSKDDKRIYEEVFKAFALLTLFGALGARSRRGAGCFTVNSVEGDSFCDCKYSEFFEKYNRISSTKDLKLFIEEEIKKWISNDDYSDEYTTLKGSKIYIFGQEDNWEKALSKIAKPYYEFRTKNESRITETPNFGFPIRHKNGTTMIAGKKRKKDKIIRRASPLIFKVIKTGKNNYFPIIIWLNGRLLPNGYEIMDFNGGNRATEDDSIIEEFINSIDCKKEETSL</sequence>
<dbReference type="EMBL" id="CP048617">
    <property type="protein sequence ID" value="QIB27290.1"/>
    <property type="molecule type" value="Genomic_DNA"/>
</dbReference>
<dbReference type="InterPro" id="IPR007522">
    <property type="entry name" value="CRISPR-assoc_prot_TM1795"/>
</dbReference>
<name>A0A6P1YDB1_9FIRM</name>